<feature type="compositionally biased region" description="Basic and acidic residues" evidence="1">
    <location>
        <begin position="143"/>
        <end position="163"/>
    </location>
</feature>
<organism evidence="2 3">
    <name type="scientific">Cymbomonas tetramitiformis</name>
    <dbReference type="NCBI Taxonomy" id="36881"/>
    <lineage>
        <taxon>Eukaryota</taxon>
        <taxon>Viridiplantae</taxon>
        <taxon>Chlorophyta</taxon>
        <taxon>Pyramimonadophyceae</taxon>
        <taxon>Pyramimonadales</taxon>
        <taxon>Pyramimonadaceae</taxon>
        <taxon>Cymbomonas</taxon>
    </lineage>
</organism>
<sequence length="163" mass="18400">MTPNVLSVEGGVESCRRGVRDTAKSARRGKEAGAEERVARDVEKEAVRGETRKVRKEAGGERSVAEKKERHSMSRRKQVVRRAVKGEPNRKQCRDEGDVVGTSCQDAQCPIRREKRSWREGPLRRNVPGGNSRGEKKRKARDVKKEAVRGEARKVRKEAGKEE</sequence>
<feature type="compositionally biased region" description="Basic and acidic residues" evidence="1">
    <location>
        <begin position="84"/>
        <end position="97"/>
    </location>
</feature>
<name>A0AAE0CFS5_9CHLO</name>
<gene>
    <name evidence="2" type="ORF">CYMTET_36533</name>
</gene>
<protein>
    <submittedName>
        <fullName evidence="2">Uncharacterized protein</fullName>
    </submittedName>
</protein>
<evidence type="ECO:0000313" key="3">
    <source>
        <dbReference type="Proteomes" id="UP001190700"/>
    </source>
</evidence>
<feature type="compositionally biased region" description="Basic residues" evidence="1">
    <location>
        <begin position="73"/>
        <end position="83"/>
    </location>
</feature>
<proteinExistence type="predicted"/>
<accession>A0AAE0CFS5</accession>
<dbReference type="Proteomes" id="UP001190700">
    <property type="component" value="Unassembled WGS sequence"/>
</dbReference>
<evidence type="ECO:0000256" key="1">
    <source>
        <dbReference type="SAM" id="MobiDB-lite"/>
    </source>
</evidence>
<dbReference type="EMBL" id="LGRX02023858">
    <property type="protein sequence ID" value="KAK3254248.1"/>
    <property type="molecule type" value="Genomic_DNA"/>
</dbReference>
<evidence type="ECO:0000313" key="2">
    <source>
        <dbReference type="EMBL" id="KAK3254248.1"/>
    </source>
</evidence>
<feature type="region of interest" description="Disordered" evidence="1">
    <location>
        <begin position="1"/>
        <end position="163"/>
    </location>
</feature>
<dbReference type="AlphaFoldDB" id="A0AAE0CFS5"/>
<comment type="caution">
    <text evidence="2">The sequence shown here is derived from an EMBL/GenBank/DDBJ whole genome shotgun (WGS) entry which is preliminary data.</text>
</comment>
<keyword evidence="3" id="KW-1185">Reference proteome</keyword>
<feature type="compositionally biased region" description="Basic and acidic residues" evidence="1">
    <location>
        <begin position="14"/>
        <end position="72"/>
    </location>
</feature>
<reference evidence="2 3" key="1">
    <citation type="journal article" date="2015" name="Genome Biol. Evol.">
        <title>Comparative Genomics of a Bacterivorous Green Alga Reveals Evolutionary Causalities and Consequences of Phago-Mixotrophic Mode of Nutrition.</title>
        <authorList>
            <person name="Burns J.A."/>
            <person name="Paasch A."/>
            <person name="Narechania A."/>
            <person name="Kim E."/>
        </authorList>
    </citation>
    <scope>NUCLEOTIDE SEQUENCE [LARGE SCALE GENOMIC DNA]</scope>
    <source>
        <strain evidence="2 3">PLY_AMNH</strain>
    </source>
</reference>